<evidence type="ECO:0000313" key="4">
    <source>
        <dbReference type="EMBL" id="SDN70923.1"/>
    </source>
</evidence>
<dbReference type="InterPro" id="IPR029348">
    <property type="entry name" value="NTF-like"/>
</dbReference>
<proteinExistence type="predicted"/>
<dbReference type="Gene3D" id="3.30.460.10">
    <property type="entry name" value="Beta Polymerase, domain 2"/>
    <property type="match status" value="1"/>
</dbReference>
<organism evidence="4 5">
    <name type="scientific">Alkalicoccus daliensis</name>
    <dbReference type="NCBI Taxonomy" id="745820"/>
    <lineage>
        <taxon>Bacteria</taxon>
        <taxon>Bacillati</taxon>
        <taxon>Bacillota</taxon>
        <taxon>Bacilli</taxon>
        <taxon>Bacillales</taxon>
        <taxon>Bacillaceae</taxon>
        <taxon>Alkalicoccus</taxon>
    </lineage>
</organism>
<sequence>MDEFMRELYQDRTGDPDTLAVIVVKKSALEDAATDYFDGILLVIKNERSKNWEIKHYEYKDQKAAMHIVNTTQIQQWLSQSTNRRAVNWLMNGKVIFDRNEYMKNFKERLIHFPENERQIRIGMEFSKLVRRFADGKSLYYEGHYLDSFNQIVHALHHLARLAVIERGYYPEVTVWQQVKQVEPEIHKLYSELVTGREPIEKRLELLLLANEFELATKLKLGSAHLLSIMEEKEEAWSVEELKERVSFHDYSLDLSMLLEFLVKKGLVDIKLEETRGKTINHRKYFVNKFMQHAAL</sequence>
<dbReference type="Pfam" id="PF18576">
    <property type="entry name" value="HTH_52"/>
    <property type="match status" value="1"/>
</dbReference>
<protein>
    <submittedName>
        <fullName evidence="4">Nucleotidyltransferase-like</fullName>
    </submittedName>
</protein>
<gene>
    <name evidence="4" type="ORF">SAMN04488053_1032</name>
</gene>
<keyword evidence="5" id="KW-1185">Reference proteome</keyword>
<dbReference type="InterPro" id="IPR043519">
    <property type="entry name" value="NT_sf"/>
</dbReference>
<dbReference type="STRING" id="745820.SAMN04488053_1032"/>
<name>A0A1H0DLG4_9BACI</name>
<keyword evidence="4" id="KW-0808">Transferase</keyword>
<dbReference type="EMBL" id="FNIL01000003">
    <property type="protein sequence ID" value="SDN70923.1"/>
    <property type="molecule type" value="Genomic_DNA"/>
</dbReference>
<dbReference type="AlphaFoldDB" id="A0A1H0DLG4"/>
<evidence type="ECO:0000259" key="3">
    <source>
        <dbReference type="Pfam" id="PF22339"/>
    </source>
</evidence>
<dbReference type="Gene3D" id="1.10.10.10">
    <property type="entry name" value="Winged helix-like DNA-binding domain superfamily/Winged helix DNA-binding domain"/>
    <property type="match status" value="1"/>
</dbReference>
<dbReference type="OrthoDB" id="2350973at2"/>
<dbReference type="GO" id="GO:0016740">
    <property type="term" value="F:transferase activity"/>
    <property type="evidence" value="ECO:0007669"/>
    <property type="project" value="UniProtKB-KW"/>
</dbReference>
<dbReference type="Pfam" id="PF22339">
    <property type="entry name" value="YgxA-like_sub_bind"/>
    <property type="match status" value="1"/>
</dbReference>
<dbReference type="Pfam" id="PF14540">
    <property type="entry name" value="NTF-like"/>
    <property type="match status" value="1"/>
</dbReference>
<dbReference type="RefSeq" id="WP_090841844.1">
    <property type="nucleotide sequence ID" value="NZ_FNIL01000003.1"/>
</dbReference>
<dbReference type="InterPro" id="IPR041143">
    <property type="entry name" value="YgxA_HTH"/>
</dbReference>
<evidence type="ECO:0000259" key="1">
    <source>
        <dbReference type="Pfam" id="PF14540"/>
    </source>
</evidence>
<feature type="domain" description="YgxA-like substrate binding" evidence="3">
    <location>
        <begin position="119"/>
        <end position="217"/>
    </location>
</feature>
<dbReference type="Gene3D" id="1.20.120.330">
    <property type="entry name" value="Nucleotidyltransferases domain 2"/>
    <property type="match status" value="1"/>
</dbReference>
<dbReference type="InterPro" id="IPR054515">
    <property type="entry name" value="YgxA-like_substrate-bd"/>
</dbReference>
<feature type="domain" description="YgxA-like helix-turn-helix" evidence="2">
    <location>
        <begin position="224"/>
        <end position="287"/>
    </location>
</feature>
<accession>A0A1H0DLG4</accession>
<evidence type="ECO:0000259" key="2">
    <source>
        <dbReference type="Pfam" id="PF18576"/>
    </source>
</evidence>
<reference evidence="5" key="1">
    <citation type="submission" date="2016-10" db="EMBL/GenBank/DDBJ databases">
        <authorList>
            <person name="Varghese N."/>
            <person name="Submissions S."/>
        </authorList>
    </citation>
    <scope>NUCLEOTIDE SEQUENCE [LARGE SCALE GENOMIC DNA]</scope>
    <source>
        <strain evidence="5">CGMCC 1.10369</strain>
    </source>
</reference>
<feature type="domain" description="Nucleotidyltransferase-like" evidence="1">
    <location>
        <begin position="1"/>
        <end position="118"/>
    </location>
</feature>
<dbReference type="InterPro" id="IPR036388">
    <property type="entry name" value="WH-like_DNA-bd_sf"/>
</dbReference>
<dbReference type="Proteomes" id="UP000198778">
    <property type="component" value="Unassembled WGS sequence"/>
</dbReference>
<evidence type="ECO:0000313" key="5">
    <source>
        <dbReference type="Proteomes" id="UP000198778"/>
    </source>
</evidence>